<dbReference type="Proteomes" id="UP001479290">
    <property type="component" value="Unassembled WGS sequence"/>
</dbReference>
<name>A0AAW2AG86_CULAL</name>
<dbReference type="EMBL" id="JAWDJR010000007">
    <property type="protein sequence ID" value="KAK9972651.1"/>
    <property type="molecule type" value="Genomic_DNA"/>
</dbReference>
<feature type="non-terminal residue" evidence="1">
    <location>
        <position position="1"/>
    </location>
</feature>
<gene>
    <name evidence="1" type="ORF">ABG768_025940</name>
</gene>
<dbReference type="AlphaFoldDB" id="A0AAW2AG86"/>
<organism evidence="1 2">
    <name type="scientific">Culter alburnus</name>
    <name type="common">Topmouth culter</name>
    <dbReference type="NCBI Taxonomy" id="194366"/>
    <lineage>
        <taxon>Eukaryota</taxon>
        <taxon>Metazoa</taxon>
        <taxon>Chordata</taxon>
        <taxon>Craniata</taxon>
        <taxon>Vertebrata</taxon>
        <taxon>Euteleostomi</taxon>
        <taxon>Actinopterygii</taxon>
        <taxon>Neopterygii</taxon>
        <taxon>Teleostei</taxon>
        <taxon>Ostariophysi</taxon>
        <taxon>Cypriniformes</taxon>
        <taxon>Xenocyprididae</taxon>
        <taxon>Xenocypridinae</taxon>
        <taxon>Culter</taxon>
    </lineage>
</organism>
<evidence type="ECO:0000313" key="2">
    <source>
        <dbReference type="Proteomes" id="UP001479290"/>
    </source>
</evidence>
<keyword evidence="2" id="KW-1185">Reference proteome</keyword>
<comment type="caution">
    <text evidence="1">The sequence shown here is derived from an EMBL/GenBank/DDBJ whole genome shotgun (WGS) entry which is preliminary data.</text>
</comment>
<sequence>QKRDGGHSPALDLGTAVEVETGLAMESKQERVKEKWLKGEKEAAAAVTVAGMKSLCVLNNSAGTQPRTRGVWD</sequence>
<proteinExistence type="predicted"/>
<protein>
    <submittedName>
        <fullName evidence="1">Uncharacterized protein</fullName>
    </submittedName>
</protein>
<evidence type="ECO:0000313" key="1">
    <source>
        <dbReference type="EMBL" id="KAK9972651.1"/>
    </source>
</evidence>
<accession>A0AAW2AG86</accession>
<reference evidence="1 2" key="1">
    <citation type="submission" date="2024-05" db="EMBL/GenBank/DDBJ databases">
        <title>A high-quality chromosomal-level genome assembly of Topmouth culter (Culter alburnus).</title>
        <authorList>
            <person name="Zhao H."/>
        </authorList>
    </citation>
    <scope>NUCLEOTIDE SEQUENCE [LARGE SCALE GENOMIC DNA]</scope>
    <source>
        <strain evidence="1">CATC2023</strain>
        <tissue evidence="1">Muscle</tissue>
    </source>
</reference>